<dbReference type="InterPro" id="IPR036259">
    <property type="entry name" value="MFS_trans_sf"/>
</dbReference>
<evidence type="ECO:0000313" key="10">
    <source>
        <dbReference type="Proteomes" id="UP000830167"/>
    </source>
</evidence>
<feature type="transmembrane region" description="Helical" evidence="7">
    <location>
        <begin position="365"/>
        <end position="386"/>
    </location>
</feature>
<dbReference type="SUPFAM" id="SSF103473">
    <property type="entry name" value="MFS general substrate transporter"/>
    <property type="match status" value="1"/>
</dbReference>
<keyword evidence="4 7" id="KW-0812">Transmembrane</keyword>
<dbReference type="Gene3D" id="1.20.1250.20">
    <property type="entry name" value="MFS general substrate transporter like domains"/>
    <property type="match status" value="2"/>
</dbReference>
<feature type="transmembrane region" description="Helical" evidence="7">
    <location>
        <begin position="76"/>
        <end position="95"/>
    </location>
</feature>
<protein>
    <submittedName>
        <fullName evidence="9">MFS transporter</fullName>
    </submittedName>
</protein>
<dbReference type="PRINTS" id="PR01035">
    <property type="entry name" value="TCRTETA"/>
</dbReference>
<dbReference type="Proteomes" id="UP000830167">
    <property type="component" value="Chromosome"/>
</dbReference>
<evidence type="ECO:0000256" key="4">
    <source>
        <dbReference type="ARBA" id="ARBA00022692"/>
    </source>
</evidence>
<evidence type="ECO:0000256" key="3">
    <source>
        <dbReference type="ARBA" id="ARBA00022475"/>
    </source>
</evidence>
<keyword evidence="2" id="KW-0813">Transport</keyword>
<accession>A0ABY4CPJ7</accession>
<evidence type="ECO:0000259" key="8">
    <source>
        <dbReference type="PROSITE" id="PS50850"/>
    </source>
</evidence>
<organism evidence="9 10">
    <name type="scientific">Fodinisporobacter ferrooxydans</name>
    <dbReference type="NCBI Taxonomy" id="2901836"/>
    <lineage>
        <taxon>Bacteria</taxon>
        <taxon>Bacillati</taxon>
        <taxon>Bacillota</taxon>
        <taxon>Bacilli</taxon>
        <taxon>Bacillales</taxon>
        <taxon>Alicyclobacillaceae</taxon>
        <taxon>Fodinisporobacter</taxon>
    </lineage>
</organism>
<dbReference type="InterPro" id="IPR011701">
    <property type="entry name" value="MFS"/>
</dbReference>
<dbReference type="RefSeq" id="WP_347438930.1">
    <property type="nucleotide sequence ID" value="NZ_CP089291.1"/>
</dbReference>
<evidence type="ECO:0000313" key="9">
    <source>
        <dbReference type="EMBL" id="UOF92244.1"/>
    </source>
</evidence>
<feature type="transmembrane region" description="Helical" evidence="7">
    <location>
        <begin position="44"/>
        <end position="64"/>
    </location>
</feature>
<feature type="transmembrane region" description="Helical" evidence="7">
    <location>
        <begin position="9"/>
        <end position="32"/>
    </location>
</feature>
<feature type="transmembrane region" description="Helical" evidence="7">
    <location>
        <begin position="338"/>
        <end position="359"/>
    </location>
</feature>
<proteinExistence type="predicted"/>
<dbReference type="EMBL" id="CP089291">
    <property type="protein sequence ID" value="UOF92244.1"/>
    <property type="molecule type" value="Genomic_DNA"/>
</dbReference>
<name>A0ABY4CPJ7_9BACL</name>
<dbReference type="PANTHER" id="PTHR43414">
    <property type="entry name" value="MULTIDRUG RESISTANCE PROTEIN MDTG"/>
    <property type="match status" value="1"/>
</dbReference>
<dbReference type="InterPro" id="IPR020846">
    <property type="entry name" value="MFS_dom"/>
</dbReference>
<feature type="transmembrane region" description="Helical" evidence="7">
    <location>
        <begin position="279"/>
        <end position="302"/>
    </location>
</feature>
<reference evidence="9" key="1">
    <citation type="submission" date="2021-12" db="EMBL/GenBank/DDBJ databases">
        <title>Alicyclobacillaceae gen. nov., sp. nov., isolated from chalcocite enrichment system.</title>
        <authorList>
            <person name="Jiang Z."/>
        </authorList>
    </citation>
    <scope>NUCLEOTIDE SEQUENCE</scope>
    <source>
        <strain evidence="9">MYW30-H2</strain>
    </source>
</reference>
<evidence type="ECO:0000256" key="6">
    <source>
        <dbReference type="ARBA" id="ARBA00023136"/>
    </source>
</evidence>
<feature type="transmembrane region" description="Helical" evidence="7">
    <location>
        <begin position="246"/>
        <end position="267"/>
    </location>
</feature>
<sequence>MESWKRNLWILWFGVLLVSSSYTMIIPFLPLFVSQLGVAHHVKVWAGILFSVTFFFSFLLAPYWGSLADKYGRRSMIIRAGIGLIVTYGLGAFVQTPWELLGVRVLHGLVSGFVPGSIALVATNTPEKHMGWSLGMMATASSTGGILGPLVGGILSHLFSIRASFLIASALLVIATLLITLFVKEENFHPGKPRSRILSDLNIAFHNRPFVAMLVILIIVQISIMILEPLITLYIKDLQGRMEGTVLLSGIIFSAAGIASILSAPRWGKIGQKQGYRNVLILSLAGGGLLNIAQLFAHTVWMFGLIRFLYGLFIAGVFPTINAMIVERTDAEFRGRAFGLSTSANQFGSMVGPLVGGVLGGWLGIQYVFVITGILLSLTAIAVIWANRKSQQLVRHVEKNSV</sequence>
<feature type="transmembrane region" description="Helical" evidence="7">
    <location>
        <begin position="101"/>
        <end position="122"/>
    </location>
</feature>
<feature type="transmembrane region" description="Helical" evidence="7">
    <location>
        <begin position="134"/>
        <end position="155"/>
    </location>
</feature>
<evidence type="ECO:0000256" key="5">
    <source>
        <dbReference type="ARBA" id="ARBA00022989"/>
    </source>
</evidence>
<keyword evidence="3" id="KW-1003">Cell membrane</keyword>
<feature type="domain" description="Major facilitator superfamily (MFS) profile" evidence="8">
    <location>
        <begin position="7"/>
        <end position="391"/>
    </location>
</feature>
<evidence type="ECO:0000256" key="2">
    <source>
        <dbReference type="ARBA" id="ARBA00022448"/>
    </source>
</evidence>
<keyword evidence="10" id="KW-1185">Reference proteome</keyword>
<dbReference type="PANTHER" id="PTHR43414:SF6">
    <property type="entry name" value="MULTIDRUG RESISTANCE PROTEIN MDTG"/>
    <property type="match status" value="1"/>
</dbReference>
<comment type="subcellular location">
    <subcellularLocation>
        <location evidence="1">Cell membrane</location>
        <topology evidence="1">Multi-pass membrane protein</topology>
    </subcellularLocation>
</comment>
<dbReference type="Pfam" id="PF07690">
    <property type="entry name" value="MFS_1"/>
    <property type="match status" value="1"/>
</dbReference>
<feature type="transmembrane region" description="Helical" evidence="7">
    <location>
        <begin position="204"/>
        <end position="226"/>
    </location>
</feature>
<gene>
    <name evidence="9" type="ORF">LSG31_08805</name>
</gene>
<dbReference type="InterPro" id="IPR001958">
    <property type="entry name" value="Tet-R_TetA/multi-R_MdtG-like"/>
</dbReference>
<feature type="transmembrane region" description="Helical" evidence="7">
    <location>
        <begin position="161"/>
        <end position="183"/>
    </location>
</feature>
<dbReference type="PROSITE" id="PS50850">
    <property type="entry name" value="MFS"/>
    <property type="match status" value="1"/>
</dbReference>
<keyword evidence="5 7" id="KW-1133">Transmembrane helix</keyword>
<keyword evidence="6 7" id="KW-0472">Membrane</keyword>
<evidence type="ECO:0000256" key="7">
    <source>
        <dbReference type="SAM" id="Phobius"/>
    </source>
</evidence>
<feature type="transmembrane region" description="Helical" evidence="7">
    <location>
        <begin position="308"/>
        <end position="326"/>
    </location>
</feature>
<evidence type="ECO:0000256" key="1">
    <source>
        <dbReference type="ARBA" id="ARBA00004651"/>
    </source>
</evidence>